<organism evidence="2 3">
    <name type="scientific">Candidatus Roizmanbacteria bacterium GW2011_GWC2_35_12</name>
    <dbReference type="NCBI Taxonomy" id="1618485"/>
    <lineage>
        <taxon>Bacteria</taxon>
        <taxon>Candidatus Roizmaniibacteriota</taxon>
    </lineage>
</organism>
<gene>
    <name evidence="2" type="ORF">UR63_C0001G0011</name>
</gene>
<dbReference type="AlphaFoldDB" id="A0A0G0BXK5"/>
<sequence length="151" mass="16438">MKIDKRILVIGAVLLVILVITGFMFLRKQPPTDQAEILPDNVAIPTVDSSVTVDLKSLTSNKEISLEVSSIPAGTESVDYELSYQTVLQGLQGVIGTVTLDEGQSIIEKKLTLGTCSSGTCVYHQVVGKIKLTLKFTGNYGEKLYEKEFTI</sequence>
<keyword evidence="1" id="KW-1133">Transmembrane helix</keyword>
<evidence type="ECO:0000256" key="1">
    <source>
        <dbReference type="SAM" id="Phobius"/>
    </source>
</evidence>
<feature type="transmembrane region" description="Helical" evidence="1">
    <location>
        <begin position="7"/>
        <end position="26"/>
    </location>
</feature>
<accession>A0A0G0BXK5</accession>
<dbReference type="Proteomes" id="UP000034127">
    <property type="component" value="Unassembled WGS sequence"/>
</dbReference>
<name>A0A0G0BXK5_9BACT</name>
<keyword evidence="1" id="KW-0472">Membrane</keyword>
<evidence type="ECO:0000313" key="3">
    <source>
        <dbReference type="Proteomes" id="UP000034127"/>
    </source>
</evidence>
<proteinExistence type="predicted"/>
<evidence type="ECO:0000313" key="2">
    <source>
        <dbReference type="EMBL" id="KKP68561.1"/>
    </source>
</evidence>
<dbReference type="EMBL" id="LBPX01000001">
    <property type="protein sequence ID" value="KKP68561.1"/>
    <property type="molecule type" value="Genomic_DNA"/>
</dbReference>
<keyword evidence="1" id="KW-0812">Transmembrane</keyword>
<protein>
    <submittedName>
        <fullName evidence="2">Uncharacterized protein</fullName>
    </submittedName>
</protein>
<reference evidence="2 3" key="1">
    <citation type="journal article" date="2015" name="Nature">
        <title>rRNA introns, odd ribosomes, and small enigmatic genomes across a large radiation of phyla.</title>
        <authorList>
            <person name="Brown C.T."/>
            <person name="Hug L.A."/>
            <person name="Thomas B.C."/>
            <person name="Sharon I."/>
            <person name="Castelle C.J."/>
            <person name="Singh A."/>
            <person name="Wilkins M.J."/>
            <person name="Williams K.H."/>
            <person name="Banfield J.F."/>
        </authorList>
    </citation>
    <scope>NUCLEOTIDE SEQUENCE [LARGE SCALE GENOMIC DNA]</scope>
</reference>
<comment type="caution">
    <text evidence="2">The sequence shown here is derived from an EMBL/GenBank/DDBJ whole genome shotgun (WGS) entry which is preliminary data.</text>
</comment>